<sequence length="117" mass="13763">MGTHFEDHNDQIFLDFTLSQPISPRGRKDSRISYGNVTDTLNALISDCFENYLSRKDVTKLDKIVKTIKELTKDFNIEMYIVKNWLRGEKYLVSSKKNIPITVLENMIETMCKEYFE</sequence>
<proteinExistence type="predicted"/>
<organism evidence="1">
    <name type="scientific">viral metagenome</name>
    <dbReference type="NCBI Taxonomy" id="1070528"/>
    <lineage>
        <taxon>unclassified sequences</taxon>
        <taxon>metagenomes</taxon>
        <taxon>organismal metagenomes</taxon>
    </lineage>
</organism>
<name>A0A6C0JPK6_9ZZZZ</name>
<evidence type="ECO:0000313" key="1">
    <source>
        <dbReference type="EMBL" id="QHU07705.1"/>
    </source>
</evidence>
<dbReference type="AlphaFoldDB" id="A0A6C0JPK6"/>
<dbReference type="EMBL" id="MN740686">
    <property type="protein sequence ID" value="QHU07705.1"/>
    <property type="molecule type" value="Genomic_DNA"/>
</dbReference>
<accession>A0A6C0JPK6</accession>
<reference evidence="1" key="1">
    <citation type="journal article" date="2020" name="Nature">
        <title>Giant virus diversity and host interactions through global metagenomics.</title>
        <authorList>
            <person name="Schulz F."/>
            <person name="Roux S."/>
            <person name="Paez-Espino D."/>
            <person name="Jungbluth S."/>
            <person name="Walsh D.A."/>
            <person name="Denef V.J."/>
            <person name="McMahon K.D."/>
            <person name="Konstantinidis K.T."/>
            <person name="Eloe-Fadrosh E.A."/>
            <person name="Kyrpides N.C."/>
            <person name="Woyke T."/>
        </authorList>
    </citation>
    <scope>NUCLEOTIDE SEQUENCE</scope>
    <source>
        <strain evidence="1">GVMAG-S-1041349-163</strain>
    </source>
</reference>
<protein>
    <submittedName>
        <fullName evidence="1">Uncharacterized protein</fullName>
    </submittedName>
</protein>